<reference evidence="6 7" key="1">
    <citation type="submission" date="2019-12" db="EMBL/GenBank/DDBJ databases">
        <title>Novel species isolated from a subtropical stream in China.</title>
        <authorList>
            <person name="Lu H."/>
        </authorList>
    </citation>
    <scope>NUCLEOTIDE SEQUENCE [LARGE SCALE GENOMIC DNA]</scope>
    <source>
        <strain evidence="6 7">FT50W</strain>
    </source>
</reference>
<dbReference type="AlphaFoldDB" id="A0A6L8MG56"/>
<dbReference type="GO" id="GO:0003677">
    <property type="term" value="F:DNA binding"/>
    <property type="evidence" value="ECO:0007669"/>
    <property type="project" value="UniProtKB-UniRule"/>
</dbReference>
<comment type="caution">
    <text evidence="6">The sequence shown here is derived from an EMBL/GenBank/DDBJ whole genome shotgun (WGS) entry which is preliminary data.</text>
</comment>
<evidence type="ECO:0000313" key="7">
    <source>
        <dbReference type="Proteomes" id="UP000474565"/>
    </source>
</evidence>
<dbReference type="PANTHER" id="PTHR47506:SF1">
    <property type="entry name" value="HTH-TYPE TRANSCRIPTIONAL REGULATOR YJDC"/>
    <property type="match status" value="1"/>
</dbReference>
<evidence type="ECO:0000259" key="5">
    <source>
        <dbReference type="PROSITE" id="PS50977"/>
    </source>
</evidence>
<gene>
    <name evidence="6" type="ORF">GTP44_02150</name>
</gene>
<evidence type="ECO:0000256" key="2">
    <source>
        <dbReference type="ARBA" id="ARBA00023125"/>
    </source>
</evidence>
<evidence type="ECO:0000313" key="6">
    <source>
        <dbReference type="EMBL" id="MYM80762.1"/>
    </source>
</evidence>
<keyword evidence="3" id="KW-0804">Transcription</keyword>
<feature type="DNA-binding region" description="H-T-H motif" evidence="4">
    <location>
        <begin position="30"/>
        <end position="49"/>
    </location>
</feature>
<evidence type="ECO:0000256" key="1">
    <source>
        <dbReference type="ARBA" id="ARBA00023015"/>
    </source>
</evidence>
<feature type="domain" description="HTH tetR-type" evidence="5">
    <location>
        <begin position="7"/>
        <end position="67"/>
    </location>
</feature>
<evidence type="ECO:0000256" key="4">
    <source>
        <dbReference type="PROSITE-ProRule" id="PRU00335"/>
    </source>
</evidence>
<dbReference type="EMBL" id="WWCP01000001">
    <property type="protein sequence ID" value="MYM80762.1"/>
    <property type="molecule type" value="Genomic_DNA"/>
</dbReference>
<proteinExistence type="predicted"/>
<keyword evidence="2 4" id="KW-0238">DNA-binding</keyword>
<dbReference type="InterPro" id="IPR036271">
    <property type="entry name" value="Tet_transcr_reg_TetR-rel_C_sf"/>
</dbReference>
<dbReference type="InterPro" id="IPR009057">
    <property type="entry name" value="Homeodomain-like_sf"/>
</dbReference>
<dbReference type="Gene3D" id="1.10.357.10">
    <property type="entry name" value="Tetracycline Repressor, domain 2"/>
    <property type="match status" value="1"/>
</dbReference>
<dbReference type="Pfam" id="PF00440">
    <property type="entry name" value="TetR_N"/>
    <property type="match status" value="1"/>
</dbReference>
<dbReference type="PROSITE" id="PS50977">
    <property type="entry name" value="HTH_TETR_2"/>
    <property type="match status" value="1"/>
</dbReference>
<protein>
    <submittedName>
        <fullName evidence="6">TetR family transcriptional regulator</fullName>
    </submittedName>
</protein>
<organism evidence="6 7">
    <name type="scientific">Duganella lactea</name>
    <dbReference type="NCBI Taxonomy" id="2692173"/>
    <lineage>
        <taxon>Bacteria</taxon>
        <taxon>Pseudomonadati</taxon>
        <taxon>Pseudomonadota</taxon>
        <taxon>Betaproteobacteria</taxon>
        <taxon>Burkholderiales</taxon>
        <taxon>Oxalobacteraceae</taxon>
        <taxon>Telluria group</taxon>
        <taxon>Duganella</taxon>
    </lineage>
</organism>
<dbReference type="Gene3D" id="1.10.10.60">
    <property type="entry name" value="Homeodomain-like"/>
    <property type="match status" value="1"/>
</dbReference>
<accession>A0A6L8MG56</accession>
<dbReference type="RefSeq" id="WP_161018107.1">
    <property type="nucleotide sequence ID" value="NZ_WWCP01000001.1"/>
</dbReference>
<dbReference type="PANTHER" id="PTHR47506">
    <property type="entry name" value="TRANSCRIPTIONAL REGULATORY PROTEIN"/>
    <property type="match status" value="1"/>
</dbReference>
<keyword evidence="1" id="KW-0805">Transcription regulation</keyword>
<dbReference type="Proteomes" id="UP000474565">
    <property type="component" value="Unassembled WGS sequence"/>
</dbReference>
<evidence type="ECO:0000256" key="3">
    <source>
        <dbReference type="ARBA" id="ARBA00023163"/>
    </source>
</evidence>
<dbReference type="PRINTS" id="PR00455">
    <property type="entry name" value="HTHTETR"/>
</dbReference>
<sequence>MAGRPRQFDIEIAIDTALNLFTEKGYEGASFGELIRAMGISPPSFYAAFGSKEELFRRVLERYVTLAKAATREALAQDTAREVVKYLLTGMAKAATSHPTARGCLLVQSALVSSDSASGIRDALRFEREANTAALAARFREAEQRGDKTLPGEPDAMARLTTMVLTGIATQAASGIEFDSLMEAVNSYVDQFE</sequence>
<dbReference type="SUPFAM" id="SSF48498">
    <property type="entry name" value="Tetracyclin repressor-like, C-terminal domain"/>
    <property type="match status" value="1"/>
</dbReference>
<dbReference type="InterPro" id="IPR001647">
    <property type="entry name" value="HTH_TetR"/>
</dbReference>
<dbReference type="SUPFAM" id="SSF46689">
    <property type="entry name" value="Homeodomain-like"/>
    <property type="match status" value="1"/>
</dbReference>
<name>A0A6L8MG56_9BURK</name>